<feature type="region of interest" description="Disordered" evidence="1">
    <location>
        <begin position="21"/>
        <end position="41"/>
    </location>
</feature>
<feature type="chain" id="PRO_5005527199" evidence="2">
    <location>
        <begin position="18"/>
        <end position="55"/>
    </location>
</feature>
<proteinExistence type="predicted"/>
<dbReference type="AlphaFoldDB" id="A0A0K9NLF6"/>
<accession>A0A0K9NLF6</accession>
<evidence type="ECO:0000313" key="4">
    <source>
        <dbReference type="Proteomes" id="UP000036987"/>
    </source>
</evidence>
<evidence type="ECO:0000313" key="3">
    <source>
        <dbReference type="EMBL" id="KMZ56805.1"/>
    </source>
</evidence>
<protein>
    <submittedName>
        <fullName evidence="3">Uncharacterized protein</fullName>
    </submittedName>
</protein>
<dbReference type="EMBL" id="LFYR01002138">
    <property type="protein sequence ID" value="KMZ56805.1"/>
    <property type="molecule type" value="Genomic_DNA"/>
</dbReference>
<evidence type="ECO:0000256" key="2">
    <source>
        <dbReference type="SAM" id="SignalP"/>
    </source>
</evidence>
<name>A0A0K9NLF6_ZOSMR</name>
<gene>
    <name evidence="3" type="ORF">ZOSMA_91G00710</name>
</gene>
<feature type="signal peptide" evidence="2">
    <location>
        <begin position="1"/>
        <end position="17"/>
    </location>
</feature>
<evidence type="ECO:0000256" key="1">
    <source>
        <dbReference type="SAM" id="MobiDB-lite"/>
    </source>
</evidence>
<comment type="caution">
    <text evidence="3">The sequence shown here is derived from an EMBL/GenBank/DDBJ whole genome shotgun (WGS) entry which is preliminary data.</text>
</comment>
<dbReference type="Proteomes" id="UP000036987">
    <property type="component" value="Unassembled WGS sequence"/>
</dbReference>
<reference evidence="4" key="1">
    <citation type="journal article" date="2016" name="Nature">
        <title>The genome of the seagrass Zostera marina reveals angiosperm adaptation to the sea.</title>
        <authorList>
            <person name="Olsen J.L."/>
            <person name="Rouze P."/>
            <person name="Verhelst B."/>
            <person name="Lin Y.-C."/>
            <person name="Bayer T."/>
            <person name="Collen J."/>
            <person name="Dattolo E."/>
            <person name="De Paoli E."/>
            <person name="Dittami S."/>
            <person name="Maumus F."/>
            <person name="Michel G."/>
            <person name="Kersting A."/>
            <person name="Lauritano C."/>
            <person name="Lohaus R."/>
            <person name="Toepel M."/>
            <person name="Tonon T."/>
            <person name="Vanneste K."/>
            <person name="Amirebrahimi M."/>
            <person name="Brakel J."/>
            <person name="Bostroem C."/>
            <person name="Chovatia M."/>
            <person name="Grimwood J."/>
            <person name="Jenkins J.W."/>
            <person name="Jueterbock A."/>
            <person name="Mraz A."/>
            <person name="Stam W.T."/>
            <person name="Tice H."/>
            <person name="Bornberg-Bauer E."/>
            <person name="Green P.J."/>
            <person name="Pearson G.A."/>
            <person name="Procaccini G."/>
            <person name="Duarte C.M."/>
            <person name="Schmutz J."/>
            <person name="Reusch T.B.H."/>
            <person name="Van de Peer Y."/>
        </authorList>
    </citation>
    <scope>NUCLEOTIDE SEQUENCE [LARGE SCALE GENOMIC DNA]</scope>
    <source>
        <strain evidence="4">cv. Finnish</strain>
    </source>
</reference>
<sequence length="55" mass="6069">MLFFLLSLSFDNPLARSSVRNKRSTSSYRSGGTFGSAREDTDVCPPTNSFCQMGQ</sequence>
<organism evidence="3 4">
    <name type="scientific">Zostera marina</name>
    <name type="common">Eelgrass</name>
    <dbReference type="NCBI Taxonomy" id="29655"/>
    <lineage>
        <taxon>Eukaryota</taxon>
        <taxon>Viridiplantae</taxon>
        <taxon>Streptophyta</taxon>
        <taxon>Embryophyta</taxon>
        <taxon>Tracheophyta</taxon>
        <taxon>Spermatophyta</taxon>
        <taxon>Magnoliopsida</taxon>
        <taxon>Liliopsida</taxon>
        <taxon>Zosteraceae</taxon>
        <taxon>Zostera</taxon>
    </lineage>
</organism>
<keyword evidence="4" id="KW-1185">Reference proteome</keyword>
<keyword evidence="2" id="KW-0732">Signal</keyword>